<dbReference type="GO" id="GO:0008408">
    <property type="term" value="F:3'-5' exonuclease activity"/>
    <property type="evidence" value="ECO:0007669"/>
    <property type="project" value="InterPro"/>
</dbReference>
<dbReference type="PANTHER" id="PTHR32294">
    <property type="entry name" value="DNA POLYMERASE III SUBUNIT ALPHA"/>
    <property type="match status" value="1"/>
</dbReference>
<dbReference type="EMBL" id="AYYO01000010">
    <property type="protein sequence ID" value="KRM55975.1"/>
    <property type="molecule type" value="Genomic_DNA"/>
</dbReference>
<dbReference type="EC" id="2.7.7.7" evidence="1"/>
<dbReference type="InterPro" id="IPR011708">
    <property type="entry name" value="DNA_pol3_alpha_NTPase_dom"/>
</dbReference>
<dbReference type="PANTHER" id="PTHR32294:SF0">
    <property type="entry name" value="DNA POLYMERASE III SUBUNIT ALPHA"/>
    <property type="match status" value="1"/>
</dbReference>
<evidence type="ECO:0000313" key="9">
    <source>
        <dbReference type="EMBL" id="KRM55975.1"/>
    </source>
</evidence>
<reference evidence="9 10" key="1">
    <citation type="journal article" date="2015" name="Genome Announc.">
        <title>Expanding the biotechnology potential of lactobacilli through comparative genomics of 213 strains and associated genera.</title>
        <authorList>
            <person name="Sun Z."/>
            <person name="Harris H.M."/>
            <person name="McCann A."/>
            <person name="Guo C."/>
            <person name="Argimon S."/>
            <person name="Zhang W."/>
            <person name="Yang X."/>
            <person name="Jeffery I.B."/>
            <person name="Cooney J.C."/>
            <person name="Kagawa T.F."/>
            <person name="Liu W."/>
            <person name="Song Y."/>
            <person name="Salvetti E."/>
            <person name="Wrobel A."/>
            <person name="Rasinkangas P."/>
            <person name="Parkhill J."/>
            <person name="Rea M.C."/>
            <person name="O'Sullivan O."/>
            <person name="Ritari J."/>
            <person name="Douillard F.P."/>
            <person name="Paul Ross R."/>
            <person name="Yang R."/>
            <person name="Briner A.E."/>
            <person name="Felis G.E."/>
            <person name="de Vos W.M."/>
            <person name="Barrangou R."/>
            <person name="Klaenhammer T.R."/>
            <person name="Caufield P.W."/>
            <person name="Cui Y."/>
            <person name="Zhang H."/>
            <person name="O'Toole P.W."/>
        </authorList>
    </citation>
    <scope>NUCLEOTIDE SEQUENCE [LARGE SCALE GENOMIC DNA]</scope>
    <source>
        <strain evidence="9 10">DSM 20505</strain>
    </source>
</reference>
<evidence type="ECO:0000256" key="1">
    <source>
        <dbReference type="ARBA" id="ARBA00012417"/>
    </source>
</evidence>
<dbReference type="PATRIC" id="fig|1291052.5.peg.773"/>
<evidence type="ECO:0000313" key="10">
    <source>
        <dbReference type="Proteomes" id="UP000051679"/>
    </source>
</evidence>
<dbReference type="Pfam" id="PF17657">
    <property type="entry name" value="DNA_pol3_finger"/>
    <property type="match status" value="1"/>
</dbReference>
<dbReference type="Pfam" id="PF07733">
    <property type="entry name" value="DNA_pol3_alpha"/>
    <property type="match status" value="1"/>
</dbReference>
<dbReference type="CDD" id="cd04485">
    <property type="entry name" value="DnaE_OBF"/>
    <property type="match status" value="1"/>
</dbReference>
<dbReference type="InterPro" id="IPR041931">
    <property type="entry name" value="DNA_pol3_alpha_thumb_dom"/>
</dbReference>
<dbReference type="SUPFAM" id="SSF89550">
    <property type="entry name" value="PHP domain-like"/>
    <property type="match status" value="1"/>
</dbReference>
<dbReference type="GO" id="GO:0006260">
    <property type="term" value="P:DNA replication"/>
    <property type="evidence" value="ECO:0007669"/>
    <property type="project" value="UniProtKB-KW"/>
</dbReference>
<dbReference type="SMART" id="SM00481">
    <property type="entry name" value="POLIIIAc"/>
    <property type="match status" value="1"/>
</dbReference>
<keyword evidence="2" id="KW-0808">Transferase</keyword>
<dbReference type="CDD" id="cd07431">
    <property type="entry name" value="PHP_PolIIIA"/>
    <property type="match status" value="1"/>
</dbReference>
<dbReference type="InterPro" id="IPR040982">
    <property type="entry name" value="DNA_pol3_finger"/>
</dbReference>
<dbReference type="OrthoDB" id="9803237at2"/>
<keyword evidence="3" id="KW-0548">Nucleotidyltransferase</keyword>
<dbReference type="InterPro" id="IPR016195">
    <property type="entry name" value="Pol/histidinol_Pase-like"/>
</dbReference>
<dbReference type="NCBIfam" id="TIGR00594">
    <property type="entry name" value="polc"/>
    <property type="match status" value="1"/>
</dbReference>
<evidence type="ECO:0000256" key="7">
    <source>
        <dbReference type="ARBA" id="ARBA00049244"/>
    </source>
</evidence>
<evidence type="ECO:0000256" key="5">
    <source>
        <dbReference type="ARBA" id="ARBA00022932"/>
    </source>
</evidence>
<dbReference type="Gene3D" id="3.20.20.140">
    <property type="entry name" value="Metal-dependent hydrolases"/>
    <property type="match status" value="1"/>
</dbReference>
<dbReference type="Gene3D" id="1.10.150.870">
    <property type="match status" value="1"/>
</dbReference>
<proteinExistence type="predicted"/>
<organism evidence="9 10">
    <name type="scientific">Lacticaseibacillus sharpeae JCM 1186 = DSM 20505</name>
    <dbReference type="NCBI Taxonomy" id="1291052"/>
    <lineage>
        <taxon>Bacteria</taxon>
        <taxon>Bacillati</taxon>
        <taxon>Bacillota</taxon>
        <taxon>Bacilli</taxon>
        <taxon>Lactobacillales</taxon>
        <taxon>Lactobacillaceae</taxon>
        <taxon>Lacticaseibacillus</taxon>
    </lineage>
</organism>
<dbReference type="RefSeq" id="WP_056975414.1">
    <property type="nucleotide sequence ID" value="NZ_AYYO01000010.1"/>
</dbReference>
<dbReference type="InterPro" id="IPR004805">
    <property type="entry name" value="DnaE2/DnaE/PolC"/>
</dbReference>
<evidence type="ECO:0000256" key="2">
    <source>
        <dbReference type="ARBA" id="ARBA00022679"/>
    </source>
</evidence>
<dbReference type="InterPro" id="IPR004013">
    <property type="entry name" value="PHP_dom"/>
</dbReference>
<keyword evidence="5" id="KW-0239">DNA-directed DNA polymerase</keyword>
<dbReference type="Pfam" id="PF14579">
    <property type="entry name" value="HHH_6"/>
    <property type="match status" value="1"/>
</dbReference>
<name>A0A0R1ZLU5_9LACO</name>
<keyword evidence="10" id="KW-1185">Reference proteome</keyword>
<dbReference type="STRING" id="1291052.FC18_GL000757"/>
<comment type="catalytic activity">
    <reaction evidence="7">
        <text>DNA(n) + a 2'-deoxyribonucleoside 5'-triphosphate = DNA(n+1) + diphosphate</text>
        <dbReference type="Rhea" id="RHEA:22508"/>
        <dbReference type="Rhea" id="RHEA-COMP:17339"/>
        <dbReference type="Rhea" id="RHEA-COMP:17340"/>
        <dbReference type="ChEBI" id="CHEBI:33019"/>
        <dbReference type="ChEBI" id="CHEBI:61560"/>
        <dbReference type="ChEBI" id="CHEBI:173112"/>
        <dbReference type="EC" id="2.7.7.7"/>
    </reaction>
</comment>
<evidence type="ECO:0000256" key="6">
    <source>
        <dbReference type="ARBA" id="ARBA00026073"/>
    </source>
</evidence>
<evidence type="ECO:0000256" key="4">
    <source>
        <dbReference type="ARBA" id="ARBA00022705"/>
    </source>
</evidence>
<evidence type="ECO:0000256" key="3">
    <source>
        <dbReference type="ARBA" id="ARBA00022695"/>
    </source>
</evidence>
<dbReference type="InterPro" id="IPR003141">
    <property type="entry name" value="Pol/His_phosphatase_N"/>
</dbReference>
<sequence length="1091" mass="117144">MSLTQLRVISSATLLASPTRVADLVTAAKNNGYEALALTDVNVVYNLVPFYHAAIQAGIKPLLGMQLALPDDNVVLIAENLTGYQQLQKISSAVQFDHLTLAELPEFTGLAVITTERGQMYHAFAAGDGNAAANAVQQLAAKQPASINIGVPGVQPNADLLAFAQLHDWTPVALGDVREIAADDDETRRVLAAIAQDVRLTQVAEDATDYTLPNCDLVTGVLQAAGLAPALAGNAALTARCSVALTVQAPELPAFPVPAGATTVQYLTQLAQTGLAAKFDGAVPDDYQQRLRYELQVIEQMGFADYFLIVQDVIKAANAQGIMTGPGRGSAAGSLVAYSLGITAVDPLEYGLLFERFLNPNRGQMPDIDIDVQDDRRGEVLEYIQQRYGRGHTAQIMATSTFGPRRAVRDVAKVLGMASYAIDALAPEIPGAASSIAAALQQNQRLRDMVRDDQQVAHVLRVAAKVVGLPRTITTHAAGIVLSAPPMLDVVALQRSGVGIGIQTQVTKEYVEQLGLLKIDVLGLRNLGMLVRMQAFVRQQFAADFDLARIPLDDQPTLALFAAGKTTGVFQFESRPMRSVLRKVHPLSFEDVVATAALYRPGPMQYIDEFAARMHGRQPVTYLTPLLAPILASTYGIIVYQEQVMQVASSVGGMSLAAADDLRRAMSKKKQSVIDAGRAEFVAGAQKRGVSAADAETIYGDIENFAGYGFNRSHAVAYGMLAFWLAYIKQHYPAAFFAVQLNDSLGNKAKTQVFVNEAKQAGVTILPPDINLSTSGYRLVKGQIQVGLSAIKGVRRDLINAIVAGRANREPVQSVQEFLLRLDPKMRTTDAIMPLVLAGAFDHVAVNRAELAADLQKIIEGVKFAGANATGMDIALAITKSAVPPLSNSELDAQTAAQLGFYVHGHPVTRFAILNGFFNIGPLASGRSGDVLVVLTDMHVIMTKKGTKMAFLTVQDESATGEVTLFPQQYLQSGALQTGTVYLMRVRPDRNSTNDEPRMIAESVRPASAVVATLPALLFLNLGMKTDVNMKKEVLRVLMRNHGSTRVYVTSGGKSVLLDRRYAVNASADVLGILRTMIGENAVAIRKPAIE</sequence>
<dbReference type="Proteomes" id="UP000051679">
    <property type="component" value="Unassembled WGS sequence"/>
</dbReference>
<dbReference type="AlphaFoldDB" id="A0A0R1ZLU5"/>
<comment type="caution">
    <text evidence="9">The sequence shown here is derived from an EMBL/GenBank/DDBJ whole genome shotgun (WGS) entry which is preliminary data.</text>
</comment>
<keyword evidence="4" id="KW-0235">DNA replication</keyword>
<evidence type="ECO:0000259" key="8">
    <source>
        <dbReference type="SMART" id="SM00481"/>
    </source>
</evidence>
<dbReference type="GO" id="GO:0003887">
    <property type="term" value="F:DNA-directed DNA polymerase activity"/>
    <property type="evidence" value="ECO:0007669"/>
    <property type="project" value="UniProtKB-KW"/>
</dbReference>
<protein>
    <recommendedName>
        <fullName evidence="1">DNA-directed DNA polymerase</fullName>
        <ecNumber evidence="1">2.7.7.7</ecNumber>
    </recommendedName>
</protein>
<feature type="domain" description="Polymerase/histidinol phosphatase N-terminal" evidence="8">
    <location>
        <begin position="4"/>
        <end position="71"/>
    </location>
</feature>
<gene>
    <name evidence="9" type="ORF">FC18_GL000757</name>
</gene>
<comment type="subunit">
    <text evidence="6">DNA polymerase III contains a core (composed of alpha, epsilon and theta chains) that associates with a tau subunit. This core dimerizes to form the POLIII' complex. PolIII' associates with the gamma complex (composed of gamma, delta, delta', psi and chi chains) and with the beta chain to form the complete DNA polymerase III complex.</text>
</comment>
<accession>A0A0R1ZLU5</accession>
<dbReference type="Pfam" id="PF02811">
    <property type="entry name" value="PHP"/>
    <property type="match status" value="1"/>
</dbReference>
<dbReference type="InterPro" id="IPR029460">
    <property type="entry name" value="DNAPol_HHH"/>
</dbReference>
<dbReference type="Gene3D" id="1.10.10.1600">
    <property type="entry name" value="Bacterial DNA polymerase III alpha subunit, thumb domain"/>
    <property type="match status" value="1"/>
</dbReference>